<feature type="transmembrane region" description="Helical" evidence="10">
    <location>
        <begin position="163"/>
        <end position="187"/>
    </location>
</feature>
<dbReference type="PANTHER" id="PTHR43298:SF2">
    <property type="entry name" value="FMN_FAD EXPORTER YEEO-RELATED"/>
    <property type="match status" value="1"/>
</dbReference>
<dbReference type="NCBIfam" id="TIGR00797">
    <property type="entry name" value="matE"/>
    <property type="match status" value="1"/>
</dbReference>
<feature type="transmembrane region" description="Helical" evidence="10">
    <location>
        <begin position="280"/>
        <end position="301"/>
    </location>
</feature>
<evidence type="ECO:0000256" key="4">
    <source>
        <dbReference type="ARBA" id="ARBA00022475"/>
    </source>
</evidence>
<dbReference type="GO" id="GO:0015297">
    <property type="term" value="F:antiporter activity"/>
    <property type="evidence" value="ECO:0007669"/>
    <property type="project" value="UniProtKB-KW"/>
</dbReference>
<keyword evidence="3" id="KW-0050">Antiport</keyword>
<evidence type="ECO:0000256" key="6">
    <source>
        <dbReference type="ARBA" id="ARBA00022989"/>
    </source>
</evidence>
<evidence type="ECO:0000256" key="3">
    <source>
        <dbReference type="ARBA" id="ARBA00022449"/>
    </source>
</evidence>
<feature type="transmembrane region" description="Helical" evidence="10">
    <location>
        <begin position="193"/>
        <end position="216"/>
    </location>
</feature>
<accession>A0A8J6UEL4</accession>
<gene>
    <name evidence="11" type="ORF">IC617_09070</name>
</gene>
<comment type="subcellular location">
    <subcellularLocation>
        <location evidence="1">Cell inner membrane</location>
        <topology evidence="1">Multi-pass membrane protein</topology>
    </subcellularLocation>
</comment>
<feature type="transmembrane region" description="Helical" evidence="10">
    <location>
        <begin position="391"/>
        <end position="411"/>
    </location>
</feature>
<organism evidence="11 12">
    <name type="scientific">Neiella litorisoli</name>
    <dbReference type="NCBI Taxonomy" id="2771431"/>
    <lineage>
        <taxon>Bacteria</taxon>
        <taxon>Pseudomonadati</taxon>
        <taxon>Pseudomonadota</taxon>
        <taxon>Gammaproteobacteria</taxon>
        <taxon>Alteromonadales</taxon>
        <taxon>Echinimonadaceae</taxon>
        <taxon>Neiella</taxon>
    </lineage>
</organism>
<keyword evidence="8 10" id="KW-0472">Membrane</keyword>
<name>A0A8J6UEL4_9GAMM</name>
<evidence type="ECO:0000256" key="8">
    <source>
        <dbReference type="ARBA" id="ARBA00023136"/>
    </source>
</evidence>
<evidence type="ECO:0000313" key="12">
    <source>
        <dbReference type="Proteomes" id="UP000638014"/>
    </source>
</evidence>
<evidence type="ECO:0000256" key="2">
    <source>
        <dbReference type="ARBA" id="ARBA00022448"/>
    </source>
</evidence>
<feature type="transmembrane region" description="Helical" evidence="10">
    <location>
        <begin position="423"/>
        <end position="442"/>
    </location>
</feature>
<evidence type="ECO:0000313" key="11">
    <source>
        <dbReference type="EMBL" id="MBD1389579.1"/>
    </source>
</evidence>
<dbReference type="AlphaFoldDB" id="A0A8J6UEL4"/>
<dbReference type="Pfam" id="PF01554">
    <property type="entry name" value="MatE"/>
    <property type="match status" value="2"/>
</dbReference>
<evidence type="ECO:0000256" key="1">
    <source>
        <dbReference type="ARBA" id="ARBA00004429"/>
    </source>
</evidence>
<dbReference type="PIRSF" id="PIRSF006603">
    <property type="entry name" value="DinF"/>
    <property type="match status" value="1"/>
</dbReference>
<keyword evidence="5 10" id="KW-0812">Transmembrane</keyword>
<feature type="transmembrane region" description="Helical" evidence="10">
    <location>
        <begin position="131"/>
        <end position="151"/>
    </location>
</feature>
<evidence type="ECO:0000256" key="9">
    <source>
        <dbReference type="ARBA" id="ARBA00031636"/>
    </source>
</evidence>
<reference evidence="11" key="1">
    <citation type="submission" date="2020-09" db="EMBL/GenBank/DDBJ databases">
        <title>A novel bacterium of genus Neiella, isolated from South China Sea.</title>
        <authorList>
            <person name="Huang H."/>
            <person name="Mo K."/>
            <person name="Hu Y."/>
        </authorList>
    </citation>
    <scope>NUCLEOTIDE SEQUENCE</scope>
    <source>
        <strain evidence="11">HB171785</strain>
    </source>
</reference>
<dbReference type="InterPro" id="IPR050222">
    <property type="entry name" value="MATE_MdtK"/>
</dbReference>
<evidence type="ECO:0000256" key="7">
    <source>
        <dbReference type="ARBA" id="ARBA00023065"/>
    </source>
</evidence>
<dbReference type="GO" id="GO:0005886">
    <property type="term" value="C:plasma membrane"/>
    <property type="evidence" value="ECO:0007669"/>
    <property type="project" value="UniProtKB-SubCell"/>
</dbReference>
<keyword evidence="6 10" id="KW-1133">Transmembrane helix</keyword>
<feature type="transmembrane region" description="Helical" evidence="10">
    <location>
        <begin position="98"/>
        <end position="119"/>
    </location>
</feature>
<feature type="transmembrane region" description="Helical" evidence="10">
    <location>
        <begin position="237"/>
        <end position="268"/>
    </location>
</feature>
<keyword evidence="4" id="KW-1003">Cell membrane</keyword>
<dbReference type="InterPro" id="IPR048279">
    <property type="entry name" value="MdtK-like"/>
</dbReference>
<protein>
    <recommendedName>
        <fullName evidence="9">Multidrug-efflux transporter</fullName>
    </recommendedName>
</protein>
<evidence type="ECO:0000256" key="10">
    <source>
        <dbReference type="SAM" id="Phobius"/>
    </source>
</evidence>
<keyword evidence="7" id="KW-0406">Ion transport</keyword>
<keyword evidence="12" id="KW-1185">Reference proteome</keyword>
<dbReference type="EMBL" id="JACXAF010000010">
    <property type="protein sequence ID" value="MBD1389579.1"/>
    <property type="molecule type" value="Genomic_DNA"/>
</dbReference>
<dbReference type="InterPro" id="IPR002528">
    <property type="entry name" value="MATE_fam"/>
</dbReference>
<comment type="caution">
    <text evidence="11">The sequence shown here is derived from an EMBL/GenBank/DDBJ whole genome shotgun (WGS) entry which is preliminary data.</text>
</comment>
<dbReference type="CDD" id="cd13131">
    <property type="entry name" value="MATE_NorM_like"/>
    <property type="match status" value="1"/>
</dbReference>
<dbReference type="GO" id="GO:0006811">
    <property type="term" value="P:monoatomic ion transport"/>
    <property type="evidence" value="ECO:0007669"/>
    <property type="project" value="UniProtKB-KW"/>
</dbReference>
<proteinExistence type="predicted"/>
<dbReference type="PANTHER" id="PTHR43298">
    <property type="entry name" value="MULTIDRUG RESISTANCE PROTEIN NORM-RELATED"/>
    <property type="match status" value="1"/>
</dbReference>
<evidence type="ECO:0000256" key="5">
    <source>
        <dbReference type="ARBA" id="ARBA00022692"/>
    </source>
</evidence>
<dbReference type="RefSeq" id="WP_191144688.1">
    <property type="nucleotide sequence ID" value="NZ_JACXAF010000010.1"/>
</dbReference>
<keyword evidence="2" id="KW-0813">Transport</keyword>
<dbReference type="GO" id="GO:0042910">
    <property type="term" value="F:xenobiotic transmembrane transporter activity"/>
    <property type="evidence" value="ECO:0007669"/>
    <property type="project" value="InterPro"/>
</dbReference>
<feature type="transmembrane region" description="Helical" evidence="10">
    <location>
        <begin position="58"/>
        <end position="77"/>
    </location>
</feature>
<dbReference type="Proteomes" id="UP000638014">
    <property type="component" value="Unassembled WGS sequence"/>
</dbReference>
<sequence>MQSSKIYSRRAEVSHLVRLAAPIVAAQVAATLMGFIDAMMAGQVSATDLAAVAIANSIWFPAILLVMGVLMALPPIISRHLGAQQADKVPDDMWQSGWLALICALGAMLLVQLAPAILAQMTVEADLERLVYGYLDAVIWGAPGFAGYLVLRNTSEGLSFTKPSMWIGVLGLLLNIPLNYAFIYGAWGAPAMGGAGCGVATAIVQWLMFGGMLLCVRYHHFYRPYHLLSAIQGPNWSAILTLFKIGFPMALAFFFEVTLFAIVAVLLAPLGATIVAGHQVALNFSSIIFMLPMSLGMAISIRMGYRLGQRDPTGCFFSYKTGLSLGLAMVACTASFTLLLRHVIADVYTNDAAVIELASQLLILASVYQLSDTIQVIGVSALRAFKDSKGILYITLFAYWCCGLVVGVILAMTDFVVPAMGPFGFWIGFCVGLTTAAILLSLRLGYCRRKLFADPSWQLG</sequence>
<feature type="transmembrane region" description="Helical" evidence="10">
    <location>
        <begin position="322"/>
        <end position="340"/>
    </location>
</feature>